<dbReference type="AlphaFoldDB" id="A0A872YP27"/>
<dbReference type="SUPFAM" id="SSF64484">
    <property type="entry name" value="beta and beta-prime subunits of DNA dependent RNA-polymerase"/>
    <property type="match status" value="1"/>
</dbReference>
<protein>
    <submittedName>
        <fullName evidence="1">RNA polymerase beta subunit</fullName>
    </submittedName>
</protein>
<sequence length="76" mass="8873">MPVLPELAQIQFEGFNRFIHERLLEELESFPKIEDTDKEVEFRVISGQYQLTQPSIEERDAAYQCVTYSSDSYVPA</sequence>
<accession>A0A872YP27</accession>
<dbReference type="GeneID" id="63643301"/>
<dbReference type="RefSeq" id="YP_010038571.1">
    <property type="nucleotide sequence ID" value="NC_054156.1"/>
</dbReference>
<gene>
    <name evidence="1" type="primary">rpoB</name>
</gene>
<organism evidence="1">
    <name type="scientific">Drynaria acuminata</name>
    <dbReference type="NCBI Taxonomy" id="2784197"/>
    <lineage>
        <taxon>Eukaryota</taxon>
        <taxon>Viridiplantae</taxon>
        <taxon>Streptophyta</taxon>
        <taxon>Embryophyta</taxon>
        <taxon>Tracheophyta</taxon>
        <taxon>Polypodiopsida</taxon>
        <taxon>Polypodiidae</taxon>
        <taxon>Polypodiales</taxon>
        <taxon>Polypodiineae</taxon>
        <taxon>Polypodiaceae</taxon>
        <taxon>Drynarioideae</taxon>
        <taxon>Drynaria</taxon>
    </lineage>
</organism>
<name>A0A872YP27_9MONI</name>
<proteinExistence type="predicted"/>
<reference evidence="1" key="1">
    <citation type="submission" date="2020-09" db="EMBL/GenBank/DDBJ databases">
        <authorList>
            <person name="Liu H."/>
            <person name="Wang K."/>
        </authorList>
    </citation>
    <scope>NUCLEOTIDE SEQUENCE</scope>
</reference>
<keyword evidence="1" id="KW-0150">Chloroplast</keyword>
<evidence type="ECO:0000313" key="1">
    <source>
        <dbReference type="EMBL" id="QOY24921.1"/>
    </source>
</evidence>
<dbReference type="EMBL" id="MW042681">
    <property type="protein sequence ID" value="QOY24921.1"/>
    <property type="molecule type" value="Genomic_DNA"/>
</dbReference>
<geneLocation type="chloroplast" evidence="1"/>
<dbReference type="Gene3D" id="3.90.1100.10">
    <property type="match status" value="1"/>
</dbReference>
<keyword evidence="1" id="KW-0934">Plastid</keyword>